<evidence type="ECO:0000259" key="2">
    <source>
        <dbReference type="Pfam" id="PF17154"/>
    </source>
</evidence>
<dbReference type="KEGG" id="bcib:IM45_291"/>
<feature type="transmembrane region" description="Helical" evidence="1">
    <location>
        <begin position="152"/>
        <end position="182"/>
    </location>
</feature>
<organism evidence="3 4">
    <name type="scientific">Candidatus Palibaumannia cicadellinicola</name>
    <dbReference type="NCBI Taxonomy" id="186490"/>
    <lineage>
        <taxon>Bacteria</taxon>
        <taxon>Pseudomonadati</taxon>
        <taxon>Pseudomonadota</taxon>
        <taxon>Gammaproteobacteria</taxon>
        <taxon>Candidatus Palibaumannia</taxon>
    </lineage>
</organism>
<evidence type="ECO:0000313" key="4">
    <source>
        <dbReference type="Proteomes" id="UP000067325"/>
    </source>
</evidence>
<sequence>MEKSLQIRRSLTIKQMAIVSGVALVIICIFIVIQLCYFVQQRRDDYILQLQNIAASVNQPLSNAVLKVDIPQIENILLTIKHIGILTRSAVVLPNNLQILYSNLRPERPVPTLISRLFKLPVSIYVPLYSLPQKYHQQTLAYLVLQADSYRIYQFIISAISIMITTYLLLVLMMTVAITWCINRLIVHPLRVIAYELKYLKPEEIATHQLTLPQIHNDDELGMLVRSYNRNQHIVSVRHNT</sequence>
<gene>
    <name evidence="3" type="ORF">IM45_291</name>
</gene>
<keyword evidence="1" id="KW-1133">Transmembrane helix</keyword>
<name>A0A088NA47_9GAMM</name>
<evidence type="ECO:0000256" key="1">
    <source>
        <dbReference type="SAM" id="Phobius"/>
    </source>
</evidence>
<dbReference type="AlphaFoldDB" id="A0A088NA47"/>
<proteinExistence type="predicted"/>
<keyword evidence="1" id="KW-0812">Transmembrane</keyword>
<feature type="transmembrane region" description="Helical" evidence="1">
    <location>
        <begin position="16"/>
        <end position="39"/>
    </location>
</feature>
<reference evidence="3 4" key="1">
    <citation type="journal article" date="2014" name="MBio">
        <title>Differential genome evolution between companion symbionts in an insect-bacterial symbiosis.</title>
        <authorList>
            <person name="Bennett G.M."/>
            <person name="McCutcheon J.P."/>
            <person name="MacDonald B.R."/>
            <person name="Romanovicz D."/>
            <person name="Moran N.A."/>
        </authorList>
    </citation>
    <scope>NUCLEOTIDE SEQUENCE [LARGE SCALE GENOMIC DNA]</scope>
    <source>
        <strain evidence="3 4">BGSS</strain>
    </source>
</reference>
<protein>
    <submittedName>
        <fullName evidence="3">Putative membrane protein</fullName>
    </submittedName>
</protein>
<dbReference type="Proteomes" id="UP000067325">
    <property type="component" value="Chromosome"/>
</dbReference>
<dbReference type="eggNOG" id="COG2199">
    <property type="taxonomic scope" value="Bacteria"/>
</dbReference>
<dbReference type="EMBL" id="CP008985">
    <property type="protein sequence ID" value="AIN47028.1"/>
    <property type="molecule type" value="Genomic_DNA"/>
</dbReference>
<evidence type="ECO:0000313" key="3">
    <source>
        <dbReference type="EMBL" id="AIN47028.1"/>
    </source>
</evidence>
<feature type="domain" description="Gammaproteobacterial periplasmic sensor" evidence="2">
    <location>
        <begin position="40"/>
        <end position="158"/>
    </location>
</feature>
<keyword evidence="1" id="KW-0472">Membrane</keyword>
<dbReference type="Gene3D" id="6.10.340.10">
    <property type="match status" value="1"/>
</dbReference>
<dbReference type="InterPro" id="IPR033419">
    <property type="entry name" value="GAPES3"/>
</dbReference>
<accession>A0A088NA47</accession>
<dbReference type="Pfam" id="PF17154">
    <property type="entry name" value="GAPES3"/>
    <property type="match status" value="1"/>
</dbReference>